<dbReference type="PANTHER" id="PTHR36151">
    <property type="entry name" value="BLR2777 PROTEIN"/>
    <property type="match status" value="1"/>
</dbReference>
<evidence type="ECO:0000313" key="3">
    <source>
        <dbReference type="Proteomes" id="UP000251891"/>
    </source>
</evidence>
<feature type="domain" description="ER-bound oxygenase mpaB/mpaB'/Rubber oxygenase catalytic" evidence="1">
    <location>
        <begin position="13"/>
        <end position="243"/>
    </location>
</feature>
<sequence length="305" mass="34944">MQATVHAPESVTWRVHIDRAMWIGGVRGLMLQALHPMAMWGVWQNSDFQNDPFGRLQRTSDFVGVCTFGSPEEAEAAGRKVRGIHRRLRIRNHDTGRVERLDQPELLRWVHCAEVFSYLEVARRSGLLLTDEMADQYLDEQRRGGTYVGLHADDLPGSVAEMRAYFAEMRPQLRVTEEAAATVRFLLWPKMPENLRMLAPGKAAYFPFGALCYYSLPGWARRMYGILPEVPQPAVTAALRSFRLAMNSVPEPLHDYSFMQNTRDMLDRARSRLSAEGYDLSRGLYGLRDPRRWPGRRAPARLSRP</sequence>
<gene>
    <name evidence="2" type="ORF">DPM19_19525</name>
</gene>
<reference evidence="2 3" key="1">
    <citation type="submission" date="2018-06" db="EMBL/GenBank/DDBJ databases">
        <title>Actinomadura craniellae sp. nov. isolated from marine sponge Craniella sp.</title>
        <authorList>
            <person name="Li L."/>
            <person name="Xu Q.H."/>
            <person name="Lin H.W."/>
            <person name="Lu Y.H."/>
        </authorList>
    </citation>
    <scope>NUCLEOTIDE SEQUENCE [LARGE SCALE GENOMIC DNA]</scope>
    <source>
        <strain evidence="2 3">LHW63021</strain>
    </source>
</reference>
<evidence type="ECO:0000259" key="1">
    <source>
        <dbReference type="Pfam" id="PF09995"/>
    </source>
</evidence>
<dbReference type="RefSeq" id="WP_111869406.1">
    <property type="nucleotide sequence ID" value="NZ_QLYX01000009.1"/>
</dbReference>
<organism evidence="2 3">
    <name type="scientific">Actinomadura craniellae</name>
    <dbReference type="NCBI Taxonomy" id="2231787"/>
    <lineage>
        <taxon>Bacteria</taxon>
        <taxon>Bacillati</taxon>
        <taxon>Actinomycetota</taxon>
        <taxon>Actinomycetes</taxon>
        <taxon>Streptosporangiales</taxon>
        <taxon>Thermomonosporaceae</taxon>
        <taxon>Actinomadura</taxon>
    </lineage>
</organism>
<dbReference type="GO" id="GO:0016491">
    <property type="term" value="F:oxidoreductase activity"/>
    <property type="evidence" value="ECO:0007669"/>
    <property type="project" value="InterPro"/>
</dbReference>
<dbReference type="PANTHER" id="PTHR36151:SF3">
    <property type="entry name" value="ER-BOUND OXYGENASE MPAB_MPAB'_RUBBER OXYGENASE CATALYTIC DOMAIN-CONTAINING PROTEIN"/>
    <property type="match status" value="1"/>
</dbReference>
<protein>
    <submittedName>
        <fullName evidence="2">DUF2236 domain-containing protein</fullName>
    </submittedName>
</protein>
<dbReference type="Proteomes" id="UP000251891">
    <property type="component" value="Unassembled WGS sequence"/>
</dbReference>
<dbReference type="InterPro" id="IPR018713">
    <property type="entry name" value="MPAB/Lcp_cat_dom"/>
</dbReference>
<dbReference type="OrthoDB" id="108890at2"/>
<evidence type="ECO:0000313" key="2">
    <source>
        <dbReference type="EMBL" id="RAY13282.1"/>
    </source>
</evidence>
<keyword evidence="3" id="KW-1185">Reference proteome</keyword>
<dbReference type="AlphaFoldDB" id="A0A365H2R7"/>
<name>A0A365H2R7_9ACTN</name>
<comment type="caution">
    <text evidence="2">The sequence shown here is derived from an EMBL/GenBank/DDBJ whole genome shotgun (WGS) entry which is preliminary data.</text>
</comment>
<proteinExistence type="predicted"/>
<dbReference type="Pfam" id="PF09995">
    <property type="entry name" value="MPAB_Lcp_cat"/>
    <property type="match status" value="1"/>
</dbReference>
<accession>A0A365H2R7</accession>
<dbReference type="EMBL" id="QLYX01000009">
    <property type="protein sequence ID" value="RAY13282.1"/>
    <property type="molecule type" value="Genomic_DNA"/>
</dbReference>